<name>A0A0P6XG77_9CHLR</name>
<feature type="domain" description="Alcohol dehydrogenase-like N-terminal" evidence="2">
    <location>
        <begin position="49"/>
        <end position="148"/>
    </location>
</feature>
<protein>
    <recommendedName>
        <fullName evidence="2">Alcohol dehydrogenase-like N-terminal domain-containing protein</fullName>
    </recommendedName>
</protein>
<comment type="caution">
    <text evidence="3">The sequence shown here is derived from an EMBL/GenBank/DDBJ whole genome shotgun (WGS) entry which is preliminary data.</text>
</comment>
<evidence type="ECO:0000256" key="1">
    <source>
        <dbReference type="ARBA" id="ARBA00023002"/>
    </source>
</evidence>
<dbReference type="Gene3D" id="3.40.50.720">
    <property type="entry name" value="NAD(P)-binding Rossmann-like Domain"/>
    <property type="match status" value="1"/>
</dbReference>
<dbReference type="Proteomes" id="UP000050417">
    <property type="component" value="Unassembled WGS sequence"/>
</dbReference>
<dbReference type="PANTHER" id="PTHR43401:SF2">
    <property type="entry name" value="L-THREONINE 3-DEHYDROGENASE"/>
    <property type="match status" value="1"/>
</dbReference>
<dbReference type="InterPro" id="IPR013154">
    <property type="entry name" value="ADH-like_N"/>
</dbReference>
<dbReference type="InterPro" id="IPR050129">
    <property type="entry name" value="Zn_alcohol_dh"/>
</dbReference>
<dbReference type="STRING" id="1134406.ADN00_05240"/>
<sequence>MSNQVLKHYRFAEKPLPQAQYTWPLFGSGLDQLGKDGRAVEASLPHFEDDQLLMRIDAISLCFTDLKEIDQGENHPRLKDRNLQTNPIIPGHELSMTVVGVGSELSDQYSIGQRFTIQPDVWVNGKSIPFCFGMDGAYRQYAVMDQRILAGDAGNYLIPIPDEMSYSAAAITEPWACVEAAYRMGYRTSLRKGGKTLLLGASEARSGYSIAPKWLADSAPEVVYCCDVPADLKEILVSRSSTLGFQLKEISREEIATLKITFDDLLFLDGPAENVLAYSNHLEKGAVIALYNAKPLSSEIEVDLGCLHYDEILYVGASGLEIADAYQKTYPRAEFKKGGTAWILGAGGPMGRMHLQRAIESQSGPATIIASEVSSVRLNALREFFLPLAQKNGKNLIFVNSVEERPEFERVMQECLEQGGIDDIEVMVTLPGVIAESCAYLAPQGIVNIFAGMKRGVKMALDAWQIIGEKQVRFVGHSGSGLDDQKAVVDRCISGQLDPNLSVAAIAGLNQIPDGVRAMKNSVYPGKIVIYPQILDLPLTGLSELKDTHPKVYALLGENGTWNMMAENALLESLLS</sequence>
<dbReference type="SUPFAM" id="SSF51735">
    <property type="entry name" value="NAD(P)-binding Rossmann-fold domains"/>
    <property type="match status" value="1"/>
</dbReference>
<evidence type="ECO:0000259" key="2">
    <source>
        <dbReference type="Pfam" id="PF08240"/>
    </source>
</evidence>
<dbReference type="SUPFAM" id="SSF50129">
    <property type="entry name" value="GroES-like"/>
    <property type="match status" value="1"/>
</dbReference>
<evidence type="ECO:0000313" key="4">
    <source>
        <dbReference type="Proteomes" id="UP000050417"/>
    </source>
</evidence>
<dbReference type="PANTHER" id="PTHR43401">
    <property type="entry name" value="L-THREONINE 3-DEHYDROGENASE"/>
    <property type="match status" value="1"/>
</dbReference>
<dbReference type="Pfam" id="PF08240">
    <property type="entry name" value="ADH_N"/>
    <property type="match status" value="1"/>
</dbReference>
<keyword evidence="4" id="KW-1185">Reference proteome</keyword>
<gene>
    <name evidence="3" type="ORF">ADN00_05240</name>
</gene>
<dbReference type="GO" id="GO:0016491">
    <property type="term" value="F:oxidoreductase activity"/>
    <property type="evidence" value="ECO:0007669"/>
    <property type="project" value="UniProtKB-KW"/>
</dbReference>
<reference evidence="3 4" key="1">
    <citation type="submission" date="2015-07" db="EMBL/GenBank/DDBJ databases">
        <title>Genome sequence of Ornatilinea apprima DSM 23815.</title>
        <authorList>
            <person name="Hemp J."/>
            <person name="Ward L.M."/>
            <person name="Pace L.A."/>
            <person name="Fischer W.W."/>
        </authorList>
    </citation>
    <scope>NUCLEOTIDE SEQUENCE [LARGE SCALE GENOMIC DNA]</scope>
    <source>
        <strain evidence="3 4">P3M-1</strain>
    </source>
</reference>
<dbReference type="AlphaFoldDB" id="A0A0P6XG77"/>
<dbReference type="InterPro" id="IPR011032">
    <property type="entry name" value="GroES-like_sf"/>
</dbReference>
<dbReference type="Gene3D" id="3.90.180.10">
    <property type="entry name" value="Medium-chain alcohol dehydrogenases, catalytic domain"/>
    <property type="match status" value="2"/>
</dbReference>
<keyword evidence="1" id="KW-0560">Oxidoreductase</keyword>
<dbReference type="OrthoDB" id="9787435at2"/>
<proteinExistence type="predicted"/>
<organism evidence="3 4">
    <name type="scientific">Ornatilinea apprima</name>
    <dbReference type="NCBI Taxonomy" id="1134406"/>
    <lineage>
        <taxon>Bacteria</taxon>
        <taxon>Bacillati</taxon>
        <taxon>Chloroflexota</taxon>
        <taxon>Anaerolineae</taxon>
        <taxon>Anaerolineales</taxon>
        <taxon>Anaerolineaceae</taxon>
        <taxon>Ornatilinea</taxon>
    </lineage>
</organism>
<dbReference type="EMBL" id="LGCL01000016">
    <property type="protein sequence ID" value="KPL78663.1"/>
    <property type="molecule type" value="Genomic_DNA"/>
</dbReference>
<dbReference type="RefSeq" id="WP_075061922.1">
    <property type="nucleotide sequence ID" value="NZ_LGCL01000016.1"/>
</dbReference>
<evidence type="ECO:0000313" key="3">
    <source>
        <dbReference type="EMBL" id="KPL78663.1"/>
    </source>
</evidence>
<dbReference type="InterPro" id="IPR036291">
    <property type="entry name" value="NAD(P)-bd_dom_sf"/>
</dbReference>
<accession>A0A0P6XG77</accession>